<keyword evidence="3" id="KW-1185">Reference proteome</keyword>
<name>A0A072TVE5_MEDTR</name>
<reference evidence="1 3" key="1">
    <citation type="journal article" date="2011" name="Nature">
        <title>The Medicago genome provides insight into the evolution of rhizobial symbioses.</title>
        <authorList>
            <person name="Young N.D."/>
            <person name="Debelle F."/>
            <person name="Oldroyd G.E."/>
            <person name="Geurts R."/>
            <person name="Cannon S.B."/>
            <person name="Udvardi M.K."/>
            <person name="Benedito V.A."/>
            <person name="Mayer K.F."/>
            <person name="Gouzy J."/>
            <person name="Schoof H."/>
            <person name="Van de Peer Y."/>
            <person name="Proost S."/>
            <person name="Cook D.R."/>
            <person name="Meyers B.C."/>
            <person name="Spannagl M."/>
            <person name="Cheung F."/>
            <person name="De Mita S."/>
            <person name="Krishnakumar V."/>
            <person name="Gundlach H."/>
            <person name="Zhou S."/>
            <person name="Mudge J."/>
            <person name="Bharti A.K."/>
            <person name="Murray J.D."/>
            <person name="Naoumkina M.A."/>
            <person name="Rosen B."/>
            <person name="Silverstein K.A."/>
            <person name="Tang H."/>
            <person name="Rombauts S."/>
            <person name="Zhao P.X."/>
            <person name="Zhou P."/>
            <person name="Barbe V."/>
            <person name="Bardou P."/>
            <person name="Bechner M."/>
            <person name="Bellec A."/>
            <person name="Berger A."/>
            <person name="Berges H."/>
            <person name="Bidwell S."/>
            <person name="Bisseling T."/>
            <person name="Choisne N."/>
            <person name="Couloux A."/>
            <person name="Denny R."/>
            <person name="Deshpande S."/>
            <person name="Dai X."/>
            <person name="Doyle J.J."/>
            <person name="Dudez A.M."/>
            <person name="Farmer A.D."/>
            <person name="Fouteau S."/>
            <person name="Franken C."/>
            <person name="Gibelin C."/>
            <person name="Gish J."/>
            <person name="Goldstein S."/>
            <person name="Gonzalez A.J."/>
            <person name="Green P.J."/>
            <person name="Hallab A."/>
            <person name="Hartog M."/>
            <person name="Hua A."/>
            <person name="Humphray S.J."/>
            <person name="Jeong D.H."/>
            <person name="Jing Y."/>
            <person name="Jocker A."/>
            <person name="Kenton S.M."/>
            <person name="Kim D.J."/>
            <person name="Klee K."/>
            <person name="Lai H."/>
            <person name="Lang C."/>
            <person name="Lin S."/>
            <person name="Macmil S.L."/>
            <person name="Magdelenat G."/>
            <person name="Matthews L."/>
            <person name="McCorrison J."/>
            <person name="Monaghan E.L."/>
            <person name="Mun J.H."/>
            <person name="Najar F.Z."/>
            <person name="Nicholson C."/>
            <person name="Noirot C."/>
            <person name="O'Bleness M."/>
            <person name="Paule C.R."/>
            <person name="Poulain J."/>
            <person name="Prion F."/>
            <person name="Qin B."/>
            <person name="Qu C."/>
            <person name="Retzel E.F."/>
            <person name="Riddle C."/>
            <person name="Sallet E."/>
            <person name="Samain S."/>
            <person name="Samson N."/>
            <person name="Sanders I."/>
            <person name="Saurat O."/>
            <person name="Scarpelli C."/>
            <person name="Schiex T."/>
            <person name="Segurens B."/>
            <person name="Severin A.J."/>
            <person name="Sherrier D.J."/>
            <person name="Shi R."/>
            <person name="Sims S."/>
            <person name="Singer S.R."/>
            <person name="Sinharoy S."/>
            <person name="Sterck L."/>
            <person name="Viollet A."/>
            <person name="Wang B.B."/>
            <person name="Wang K."/>
            <person name="Wang M."/>
            <person name="Wang X."/>
            <person name="Warfsmann J."/>
            <person name="Weissenbach J."/>
            <person name="White D.D."/>
            <person name="White J.D."/>
            <person name="Wiley G.B."/>
            <person name="Wincker P."/>
            <person name="Xing Y."/>
            <person name="Yang L."/>
            <person name="Yao Z."/>
            <person name="Ying F."/>
            <person name="Zhai J."/>
            <person name="Zhou L."/>
            <person name="Zuber A."/>
            <person name="Denarie J."/>
            <person name="Dixon R.A."/>
            <person name="May G.D."/>
            <person name="Schwartz D.C."/>
            <person name="Rogers J."/>
            <person name="Quetier F."/>
            <person name="Town C.D."/>
            <person name="Roe B.A."/>
        </authorList>
    </citation>
    <scope>NUCLEOTIDE SEQUENCE [LARGE SCALE GENOMIC DNA]</scope>
    <source>
        <strain evidence="1">A17</strain>
        <strain evidence="2 3">cv. Jemalong A17</strain>
    </source>
</reference>
<evidence type="ECO:0000313" key="3">
    <source>
        <dbReference type="Proteomes" id="UP000002051"/>
    </source>
</evidence>
<dbReference type="HOGENOM" id="CLU_3090337_0_0_1"/>
<dbReference type="AlphaFoldDB" id="A0A072TVE5"/>
<protein>
    <submittedName>
        <fullName evidence="1 2">Uncharacterized protein</fullName>
    </submittedName>
</protein>
<dbReference type="EMBL" id="KL402735">
    <property type="protein sequence ID" value="KEH17505.1"/>
    <property type="molecule type" value="Genomic_DNA"/>
</dbReference>
<gene>
    <name evidence="1" type="ORF">MTR_0010s0200</name>
</gene>
<dbReference type="Proteomes" id="UP000002051">
    <property type="component" value="Unassembled WGS sequence"/>
</dbReference>
<sequence>MILVEHQGSKTKGGDRSRVIVKKISWRKPVEEAFSSTKSECILKDDEKGELL</sequence>
<organism evidence="1 3">
    <name type="scientific">Medicago truncatula</name>
    <name type="common">Barrel medic</name>
    <name type="synonym">Medicago tribuloides</name>
    <dbReference type="NCBI Taxonomy" id="3880"/>
    <lineage>
        <taxon>Eukaryota</taxon>
        <taxon>Viridiplantae</taxon>
        <taxon>Streptophyta</taxon>
        <taxon>Embryophyta</taxon>
        <taxon>Tracheophyta</taxon>
        <taxon>Spermatophyta</taxon>
        <taxon>Magnoliopsida</taxon>
        <taxon>eudicotyledons</taxon>
        <taxon>Gunneridae</taxon>
        <taxon>Pentapetalae</taxon>
        <taxon>rosids</taxon>
        <taxon>fabids</taxon>
        <taxon>Fabales</taxon>
        <taxon>Fabaceae</taxon>
        <taxon>Papilionoideae</taxon>
        <taxon>50 kb inversion clade</taxon>
        <taxon>NPAAA clade</taxon>
        <taxon>Hologalegina</taxon>
        <taxon>IRL clade</taxon>
        <taxon>Trifolieae</taxon>
        <taxon>Medicago</taxon>
    </lineage>
</organism>
<reference evidence="1 3" key="2">
    <citation type="journal article" date="2014" name="BMC Genomics">
        <title>An improved genome release (version Mt4.0) for the model legume Medicago truncatula.</title>
        <authorList>
            <person name="Tang H."/>
            <person name="Krishnakumar V."/>
            <person name="Bidwell S."/>
            <person name="Rosen B."/>
            <person name="Chan A."/>
            <person name="Zhou S."/>
            <person name="Gentzbittel L."/>
            <person name="Childs K.L."/>
            <person name="Yandell M."/>
            <person name="Gundlach H."/>
            <person name="Mayer K.F."/>
            <person name="Schwartz D.C."/>
            <person name="Town C.D."/>
        </authorList>
    </citation>
    <scope>GENOME REANNOTATION</scope>
    <source>
        <strain evidence="1">A17</strain>
        <strain evidence="2 3">cv. Jemalong A17</strain>
    </source>
</reference>
<reference evidence="2" key="3">
    <citation type="submission" date="2015-06" db="UniProtKB">
        <authorList>
            <consortium name="EnsemblPlants"/>
        </authorList>
    </citation>
    <scope>IDENTIFICATION</scope>
    <source>
        <strain evidence="2">cv. Jemalong A17</strain>
    </source>
</reference>
<dbReference type="EnsemblPlants" id="KEH17505">
    <property type="protein sequence ID" value="KEH17505"/>
    <property type="gene ID" value="MTR_0010s0200"/>
</dbReference>
<evidence type="ECO:0000313" key="2">
    <source>
        <dbReference type="EnsemblPlants" id="KEH17505"/>
    </source>
</evidence>
<accession>A0A072TVE5</accession>
<proteinExistence type="predicted"/>
<evidence type="ECO:0000313" key="1">
    <source>
        <dbReference type="EMBL" id="KEH17505.1"/>
    </source>
</evidence>